<dbReference type="AlphaFoldDB" id="A7MHE8"/>
<evidence type="ECO:0000256" key="5">
    <source>
        <dbReference type="ARBA" id="ARBA00023136"/>
    </source>
</evidence>
<keyword evidence="3 6" id="KW-0812">Transmembrane</keyword>
<feature type="transmembrane region" description="Helical" evidence="6">
    <location>
        <begin position="336"/>
        <end position="354"/>
    </location>
</feature>
<evidence type="ECO:0000256" key="6">
    <source>
        <dbReference type="SAM" id="Phobius"/>
    </source>
</evidence>
<feature type="transmembrane region" description="Helical" evidence="6">
    <location>
        <begin position="85"/>
        <end position="105"/>
    </location>
</feature>
<dbReference type="EMBL" id="CP000783">
    <property type="protein sequence ID" value="ABU76450.1"/>
    <property type="molecule type" value="Genomic_DNA"/>
</dbReference>
<dbReference type="KEGG" id="esa:ESA_01183"/>
<dbReference type="RefSeq" id="WP_012124338.1">
    <property type="nucleotide sequence ID" value="NC_009778.1"/>
</dbReference>
<keyword evidence="4 6" id="KW-1133">Transmembrane helix</keyword>
<dbReference type="PATRIC" id="fig|290339.8.peg.1051"/>
<dbReference type="PANTHER" id="PTHR30250">
    <property type="entry name" value="PST FAMILY PREDICTED COLANIC ACID TRANSPORTER"/>
    <property type="match status" value="1"/>
</dbReference>
<comment type="subcellular location">
    <subcellularLocation>
        <location evidence="1">Cell membrane</location>
        <topology evidence="1">Multi-pass membrane protein</topology>
    </subcellularLocation>
</comment>
<keyword evidence="2" id="KW-1003">Cell membrane</keyword>
<evidence type="ECO:0000256" key="2">
    <source>
        <dbReference type="ARBA" id="ARBA00022475"/>
    </source>
</evidence>
<dbReference type="InterPro" id="IPR044550">
    <property type="entry name" value="WzxE"/>
</dbReference>
<evidence type="ECO:0000256" key="3">
    <source>
        <dbReference type="ARBA" id="ARBA00022692"/>
    </source>
</evidence>
<gene>
    <name evidence="7" type="ordered locus">ESA_01183</name>
</gene>
<proteinExistence type="predicted"/>
<feature type="transmembrane region" description="Helical" evidence="6">
    <location>
        <begin position="117"/>
        <end position="138"/>
    </location>
</feature>
<feature type="transmembrane region" description="Helical" evidence="6">
    <location>
        <begin position="219"/>
        <end position="240"/>
    </location>
</feature>
<accession>A7MHE8</accession>
<evidence type="ECO:0008006" key="9">
    <source>
        <dbReference type="Google" id="ProtNLM"/>
    </source>
</evidence>
<feature type="transmembrane region" description="Helical" evidence="6">
    <location>
        <begin position="394"/>
        <end position="411"/>
    </location>
</feature>
<sequence length="420" mass="47010">MSKIISVTAFTALLTFFKMLSGFAIAKVVAIYTGPTGMAMLGQVQSVIAGLNGVVTAPVGNGVVRYTAEKHTEGYKRCSGWWQASLQWAFSIFLLVLGTVLLFSKPISQFLFNTIDYYWVVLLGCLVLPLSIINTAFISVINGQKHYKKYVSLGFISVTISTVLMVMMIHFYHIKGAFVAASLNTSIAGLVVFFACIKEPWFKVKLWLGRSSSSYRKEIGGYVVMAVTSAITTPIALILIRNILISEVGWSATGQWQAVWKISEVYLAIITMALSTYYLPQLASLKSGVEIRWEINKTAKVILPVVIILALLVYLLRDVAIFLLFTSDFQPARDLFSVQLVGDVIKILAWLYAFPMLARGATRWFVFSEIFFSTTFVLISWIMISHLGVNGANWGYLLNYILYFIFVYGNLKRIINQDRQ</sequence>
<name>A7MHE8_CROS8</name>
<feature type="transmembrane region" description="Helical" evidence="6">
    <location>
        <begin position="150"/>
        <end position="172"/>
    </location>
</feature>
<keyword evidence="5 6" id="KW-0472">Membrane</keyword>
<evidence type="ECO:0000313" key="8">
    <source>
        <dbReference type="Proteomes" id="UP000000260"/>
    </source>
</evidence>
<dbReference type="HOGENOM" id="CLU_042154_0_0_6"/>
<dbReference type="GO" id="GO:0005886">
    <property type="term" value="C:plasma membrane"/>
    <property type="evidence" value="ECO:0007669"/>
    <property type="project" value="UniProtKB-SubCell"/>
</dbReference>
<dbReference type="CDD" id="cd13125">
    <property type="entry name" value="MATE_like_10"/>
    <property type="match status" value="1"/>
</dbReference>
<reference evidence="7 8" key="1">
    <citation type="journal article" date="2010" name="PLoS ONE">
        <title>Genome sequence of Cronobacter sakazakii BAA-894 and comparative genomic hybridization analysis with other Cronobacter species.</title>
        <authorList>
            <person name="Kucerova E."/>
            <person name="Clifton S.W."/>
            <person name="Xia X.Q."/>
            <person name="Long F."/>
            <person name="Porwollik S."/>
            <person name="Fulton L."/>
            <person name="Fronick C."/>
            <person name="Minx P."/>
            <person name="Kyung K."/>
            <person name="Warren W."/>
            <person name="Fulton R."/>
            <person name="Feng D."/>
            <person name="Wollam A."/>
            <person name="Shah N."/>
            <person name="Bhonagiri V."/>
            <person name="Nash W.E."/>
            <person name="Hallsworth-Pepin K."/>
            <person name="Wilson R.K."/>
            <person name="McClelland M."/>
            <person name="Forsythe S.J."/>
        </authorList>
    </citation>
    <scope>NUCLEOTIDE SEQUENCE [LARGE SCALE GENOMIC DNA]</scope>
    <source>
        <strain evidence="7 8">ATCC BAA-894</strain>
    </source>
</reference>
<feature type="transmembrane region" description="Helical" evidence="6">
    <location>
        <begin position="42"/>
        <end position="64"/>
    </location>
</feature>
<dbReference type="Proteomes" id="UP000000260">
    <property type="component" value="Chromosome"/>
</dbReference>
<evidence type="ECO:0000313" key="7">
    <source>
        <dbReference type="EMBL" id="ABU76450.1"/>
    </source>
</evidence>
<dbReference type="PANTHER" id="PTHR30250:SF30">
    <property type="entry name" value="LIPID III FLIPPASE"/>
    <property type="match status" value="1"/>
</dbReference>
<protein>
    <recommendedName>
        <fullName evidence="9">O-antigen translocase</fullName>
    </recommendedName>
</protein>
<evidence type="ECO:0000256" key="1">
    <source>
        <dbReference type="ARBA" id="ARBA00004651"/>
    </source>
</evidence>
<feature type="transmembrane region" description="Helical" evidence="6">
    <location>
        <begin position="178"/>
        <end position="198"/>
    </location>
</feature>
<keyword evidence="8" id="KW-1185">Reference proteome</keyword>
<evidence type="ECO:0000256" key="4">
    <source>
        <dbReference type="ARBA" id="ARBA00022989"/>
    </source>
</evidence>
<dbReference type="InterPro" id="IPR050833">
    <property type="entry name" value="Poly_Biosynth_Transport"/>
</dbReference>
<feature type="transmembrane region" description="Helical" evidence="6">
    <location>
        <begin position="260"/>
        <end position="280"/>
    </location>
</feature>
<dbReference type="GO" id="GO:0009246">
    <property type="term" value="P:enterobacterial common antigen biosynthetic process"/>
    <property type="evidence" value="ECO:0007669"/>
    <property type="project" value="InterPro"/>
</dbReference>
<organism evidence="7 8">
    <name type="scientific">Cronobacter sakazakii (strain ATCC BAA-894)</name>
    <name type="common">Enterobacter sakazakii</name>
    <dbReference type="NCBI Taxonomy" id="290339"/>
    <lineage>
        <taxon>Bacteria</taxon>
        <taxon>Pseudomonadati</taxon>
        <taxon>Pseudomonadota</taxon>
        <taxon>Gammaproteobacteria</taxon>
        <taxon>Enterobacterales</taxon>
        <taxon>Enterobacteriaceae</taxon>
        <taxon>Cronobacter</taxon>
    </lineage>
</organism>
<feature type="transmembrane region" description="Helical" evidence="6">
    <location>
        <begin position="301"/>
        <end position="324"/>
    </location>
</feature>
<feature type="transmembrane region" description="Helical" evidence="6">
    <location>
        <begin position="366"/>
        <end position="388"/>
    </location>
</feature>